<dbReference type="Proteomes" id="UP000267223">
    <property type="component" value="Unassembled WGS sequence"/>
</dbReference>
<reference evidence="1 2" key="1">
    <citation type="submission" date="2018-11" db="EMBL/GenBank/DDBJ databases">
        <title>Draft genome sequence of Ferruginibacter sp. BO-59.</title>
        <authorList>
            <person name="Im W.T."/>
        </authorList>
    </citation>
    <scope>NUCLEOTIDE SEQUENCE [LARGE SCALE GENOMIC DNA]</scope>
    <source>
        <strain evidence="1 2">BO-59</strain>
    </source>
</reference>
<keyword evidence="2" id="KW-1185">Reference proteome</keyword>
<gene>
    <name evidence="1" type="ORF">EFY79_20355</name>
</gene>
<name>A0A3M9N5B2_9BACT</name>
<keyword evidence="1" id="KW-0808">Transferase</keyword>
<organism evidence="1 2">
    <name type="scientific">Hanamia caeni</name>
    <dbReference type="NCBI Taxonomy" id="2294116"/>
    <lineage>
        <taxon>Bacteria</taxon>
        <taxon>Pseudomonadati</taxon>
        <taxon>Bacteroidota</taxon>
        <taxon>Chitinophagia</taxon>
        <taxon>Chitinophagales</taxon>
        <taxon>Chitinophagaceae</taxon>
        <taxon>Hanamia</taxon>
    </lineage>
</organism>
<dbReference type="AlphaFoldDB" id="A0A3M9N5B2"/>
<dbReference type="SUPFAM" id="SSF53335">
    <property type="entry name" value="S-adenosyl-L-methionine-dependent methyltransferases"/>
    <property type="match status" value="1"/>
</dbReference>
<sequence>MAYDNFINIDFNRHNLDRYYVRYVILKALKDNISKFHGSLLDVGCGKMPYKNYILQNSFIDRYIGLDIENALEYDVSTKPDFIWDGIDMPFENESFETAFGTEVLEHCPDPKIILSEINRILKPGGAFFFTVPFLWPLHEVPHDEFRYTPFSLKRLLEESGFEKIDIKATGGWHASMAQMLGLWVIRAPLKNRRRKILSYFLKLVIKYLIKIDSYSNIEFRESQMITGLSGMAFKIK</sequence>
<dbReference type="Gene3D" id="3.40.50.150">
    <property type="entry name" value="Vaccinia Virus protein VP39"/>
    <property type="match status" value="1"/>
</dbReference>
<dbReference type="OrthoDB" id="9805171at2"/>
<evidence type="ECO:0000313" key="1">
    <source>
        <dbReference type="EMBL" id="RNI32188.1"/>
    </source>
</evidence>
<dbReference type="GO" id="GO:0008168">
    <property type="term" value="F:methyltransferase activity"/>
    <property type="evidence" value="ECO:0007669"/>
    <property type="project" value="UniProtKB-KW"/>
</dbReference>
<dbReference type="EMBL" id="RJJR01000026">
    <property type="protein sequence ID" value="RNI32188.1"/>
    <property type="molecule type" value="Genomic_DNA"/>
</dbReference>
<dbReference type="RefSeq" id="WP_123122604.1">
    <property type="nucleotide sequence ID" value="NZ_RJJR01000026.1"/>
</dbReference>
<keyword evidence="1" id="KW-0489">Methyltransferase</keyword>
<proteinExistence type="predicted"/>
<dbReference type="Pfam" id="PF13489">
    <property type="entry name" value="Methyltransf_23"/>
    <property type="match status" value="1"/>
</dbReference>
<dbReference type="GO" id="GO:0032259">
    <property type="term" value="P:methylation"/>
    <property type="evidence" value="ECO:0007669"/>
    <property type="project" value="UniProtKB-KW"/>
</dbReference>
<comment type="caution">
    <text evidence="1">The sequence shown here is derived from an EMBL/GenBank/DDBJ whole genome shotgun (WGS) entry which is preliminary data.</text>
</comment>
<dbReference type="InterPro" id="IPR029063">
    <property type="entry name" value="SAM-dependent_MTases_sf"/>
</dbReference>
<accession>A0A3M9N5B2</accession>
<evidence type="ECO:0000313" key="2">
    <source>
        <dbReference type="Proteomes" id="UP000267223"/>
    </source>
</evidence>
<protein>
    <submittedName>
        <fullName evidence="1">SAM-dependent methyltransferase</fullName>
    </submittedName>
</protein>